<dbReference type="EMBL" id="CP016786">
    <property type="protein sequence ID" value="ASW42837.1"/>
    <property type="molecule type" value="Genomic_DNA"/>
</dbReference>
<keyword evidence="8" id="KW-1185">Reference proteome</keyword>
<feature type="transmembrane region" description="Helical" evidence="5">
    <location>
        <begin position="199"/>
        <end position="219"/>
    </location>
</feature>
<evidence type="ECO:0000256" key="5">
    <source>
        <dbReference type="SAM" id="Phobius"/>
    </source>
</evidence>
<comment type="subcellular location">
    <subcellularLocation>
        <location evidence="1">Membrane</location>
        <topology evidence="1">Multi-pass membrane protein</topology>
    </subcellularLocation>
</comment>
<feature type="transmembrane region" description="Helical" evidence="5">
    <location>
        <begin position="12"/>
        <end position="30"/>
    </location>
</feature>
<dbReference type="InterPro" id="IPR052902">
    <property type="entry name" value="ABC-2_transporter"/>
</dbReference>
<evidence type="ECO:0000259" key="6">
    <source>
        <dbReference type="Pfam" id="PF12698"/>
    </source>
</evidence>
<evidence type="ECO:0000256" key="2">
    <source>
        <dbReference type="ARBA" id="ARBA00022692"/>
    </source>
</evidence>
<reference evidence="7 8" key="1">
    <citation type="submission" date="2016-08" db="EMBL/GenBank/DDBJ databases">
        <title>Complete Genome Sequence Of The Indigo Reducing Clostridium isatidis DSM15098.</title>
        <authorList>
            <person name="Little G.T."/>
            <person name="Minton N.P."/>
        </authorList>
    </citation>
    <scope>NUCLEOTIDE SEQUENCE [LARGE SCALE GENOMIC DNA]</scope>
    <source>
        <strain evidence="7 8">DSM 15098</strain>
    </source>
</reference>
<evidence type="ECO:0000256" key="1">
    <source>
        <dbReference type="ARBA" id="ARBA00004141"/>
    </source>
</evidence>
<evidence type="ECO:0000313" key="8">
    <source>
        <dbReference type="Proteomes" id="UP000264883"/>
    </source>
</evidence>
<feature type="domain" description="ABC-2 type transporter transmembrane" evidence="6">
    <location>
        <begin position="43"/>
        <end position="220"/>
    </location>
</feature>
<evidence type="ECO:0000313" key="7">
    <source>
        <dbReference type="EMBL" id="ASW42837.1"/>
    </source>
</evidence>
<keyword evidence="4 5" id="KW-0472">Membrane</keyword>
<gene>
    <name evidence="7" type="ORF">BEN51_04940</name>
</gene>
<feature type="transmembrane region" description="Helical" evidence="5">
    <location>
        <begin position="87"/>
        <end position="108"/>
    </location>
</feature>
<name>A0A343JBC9_9CLOT</name>
<dbReference type="GO" id="GO:0016020">
    <property type="term" value="C:membrane"/>
    <property type="evidence" value="ECO:0007669"/>
    <property type="project" value="UniProtKB-SubCell"/>
</dbReference>
<feature type="transmembrane region" description="Helical" evidence="5">
    <location>
        <begin position="148"/>
        <end position="168"/>
    </location>
</feature>
<evidence type="ECO:0000256" key="3">
    <source>
        <dbReference type="ARBA" id="ARBA00022989"/>
    </source>
</evidence>
<keyword evidence="3 5" id="KW-1133">Transmembrane helix</keyword>
<dbReference type="OrthoDB" id="266913at2"/>
<dbReference type="InterPro" id="IPR013525">
    <property type="entry name" value="ABC2_TM"/>
</dbReference>
<sequence length="225" mass="25474">MIIFKHALKRSLAQPFSILITLILPIGIIFVPPLTNSYPNGIYLYGLLSLFSGFILSKPIVEERINKIAVRISATPTKYISYLSSHLMAYASILIVQNIIFILGLYLYWKDLNINYGLIFTLTSAYSLMVIAFSLCWNSLFRSYNLSFGLFSGFASLMCLVSGVTMPLQVIPEEIKKFIVVLPTYWLPYGLNSLHDGNIKYVLIAHLVLLVYSVILLLIGSKRRY</sequence>
<proteinExistence type="predicted"/>
<dbReference type="KEGG" id="cia:BEN51_04940"/>
<organism evidence="7 8">
    <name type="scientific">Clostridium isatidis</name>
    <dbReference type="NCBI Taxonomy" id="182773"/>
    <lineage>
        <taxon>Bacteria</taxon>
        <taxon>Bacillati</taxon>
        <taxon>Bacillota</taxon>
        <taxon>Clostridia</taxon>
        <taxon>Eubacteriales</taxon>
        <taxon>Clostridiaceae</taxon>
        <taxon>Clostridium</taxon>
    </lineage>
</organism>
<dbReference type="GO" id="GO:0140359">
    <property type="term" value="F:ABC-type transporter activity"/>
    <property type="evidence" value="ECO:0007669"/>
    <property type="project" value="InterPro"/>
</dbReference>
<dbReference type="PANTHER" id="PTHR43027">
    <property type="entry name" value="DOXORUBICIN RESISTANCE ABC TRANSPORTER PERMEASE PROTEIN DRRC-RELATED"/>
    <property type="match status" value="1"/>
</dbReference>
<dbReference type="RefSeq" id="WP_119864973.1">
    <property type="nucleotide sequence ID" value="NZ_CP016786.1"/>
</dbReference>
<feature type="transmembrane region" description="Helical" evidence="5">
    <location>
        <begin position="114"/>
        <end position="136"/>
    </location>
</feature>
<dbReference type="AlphaFoldDB" id="A0A343JBC9"/>
<dbReference type="PANTHER" id="PTHR43027:SF2">
    <property type="entry name" value="TRANSPORT PERMEASE PROTEIN"/>
    <property type="match status" value="1"/>
</dbReference>
<dbReference type="Pfam" id="PF12698">
    <property type="entry name" value="ABC2_membrane_3"/>
    <property type="match status" value="1"/>
</dbReference>
<dbReference type="Proteomes" id="UP000264883">
    <property type="component" value="Chromosome"/>
</dbReference>
<feature type="transmembrane region" description="Helical" evidence="5">
    <location>
        <begin position="42"/>
        <end position="61"/>
    </location>
</feature>
<accession>A0A343JBC9</accession>
<keyword evidence="2 5" id="KW-0812">Transmembrane</keyword>
<protein>
    <recommendedName>
        <fullName evidence="6">ABC-2 type transporter transmembrane domain-containing protein</fullName>
    </recommendedName>
</protein>
<evidence type="ECO:0000256" key="4">
    <source>
        <dbReference type="ARBA" id="ARBA00023136"/>
    </source>
</evidence>